<organism evidence="1 2">
    <name type="scientific">Fusibacter paucivorans</name>
    <dbReference type="NCBI Taxonomy" id="76009"/>
    <lineage>
        <taxon>Bacteria</taxon>
        <taxon>Bacillati</taxon>
        <taxon>Bacillota</taxon>
        <taxon>Clostridia</taxon>
        <taxon>Eubacteriales</taxon>
        <taxon>Eubacteriales Family XII. Incertae Sedis</taxon>
        <taxon>Fusibacter</taxon>
    </lineage>
</organism>
<evidence type="ECO:0000313" key="2">
    <source>
        <dbReference type="Proteomes" id="UP000746471"/>
    </source>
</evidence>
<proteinExistence type="predicted"/>
<dbReference type="Proteomes" id="UP000746471">
    <property type="component" value="Unassembled WGS sequence"/>
</dbReference>
<dbReference type="EMBL" id="JAHBCL010000022">
    <property type="protein sequence ID" value="MBS7527589.1"/>
    <property type="molecule type" value="Genomic_DNA"/>
</dbReference>
<keyword evidence="2" id="KW-1185">Reference proteome</keyword>
<dbReference type="RefSeq" id="WP_213237451.1">
    <property type="nucleotide sequence ID" value="NZ_JAHBCL010000022.1"/>
</dbReference>
<reference evidence="1 2" key="1">
    <citation type="submission" date="2021-05" db="EMBL/GenBank/DDBJ databases">
        <title>Fusibacter ferrireducens sp. nov., an anaerobic, sulfur- and Fe-reducing bacterium isolated from the mangrove sediment.</title>
        <authorList>
            <person name="Qiu D."/>
        </authorList>
    </citation>
    <scope>NUCLEOTIDE SEQUENCE [LARGE SCALE GENOMIC DNA]</scope>
    <source>
        <strain evidence="1 2">DSM 12116</strain>
    </source>
</reference>
<name>A0ABS5PQZ8_9FIRM</name>
<gene>
    <name evidence="1" type="ORF">KHM83_12965</name>
</gene>
<protein>
    <submittedName>
        <fullName evidence="1">Uncharacterized protein</fullName>
    </submittedName>
</protein>
<sequence>MTEDKKVKTIGVKFCGGCNPKYDRKAVYHRLLHLYGEAHIRLADPKRHDAILCVICGCPSKCAAYRAYRYDRIVWIDSNEEAEGLLLKFGDAPE</sequence>
<comment type="caution">
    <text evidence="1">The sequence shown here is derived from an EMBL/GenBank/DDBJ whole genome shotgun (WGS) entry which is preliminary data.</text>
</comment>
<evidence type="ECO:0000313" key="1">
    <source>
        <dbReference type="EMBL" id="MBS7527589.1"/>
    </source>
</evidence>
<accession>A0ABS5PQZ8</accession>